<name>H1SH14_9BURK</name>
<gene>
    <name evidence="3" type="ORF">OR16_38539</name>
</gene>
<evidence type="ECO:0000256" key="1">
    <source>
        <dbReference type="SAM" id="MobiDB-lite"/>
    </source>
</evidence>
<feature type="compositionally biased region" description="Basic residues" evidence="1">
    <location>
        <begin position="216"/>
        <end position="247"/>
    </location>
</feature>
<dbReference type="EMBL" id="AHJE01000140">
    <property type="protein sequence ID" value="EHP38205.1"/>
    <property type="molecule type" value="Genomic_DNA"/>
</dbReference>
<organism evidence="3 4">
    <name type="scientific">Cupriavidus basilensis OR16</name>
    <dbReference type="NCBI Taxonomy" id="1127483"/>
    <lineage>
        <taxon>Bacteria</taxon>
        <taxon>Pseudomonadati</taxon>
        <taxon>Pseudomonadota</taxon>
        <taxon>Betaproteobacteria</taxon>
        <taxon>Burkholderiales</taxon>
        <taxon>Burkholderiaceae</taxon>
        <taxon>Cupriavidus</taxon>
    </lineage>
</organism>
<dbReference type="Proteomes" id="UP000005808">
    <property type="component" value="Unassembled WGS sequence"/>
</dbReference>
<keyword evidence="2" id="KW-0472">Membrane</keyword>
<evidence type="ECO:0000313" key="4">
    <source>
        <dbReference type="Proteomes" id="UP000005808"/>
    </source>
</evidence>
<accession>H1SH14</accession>
<feature type="region of interest" description="Disordered" evidence="1">
    <location>
        <begin position="205"/>
        <end position="260"/>
    </location>
</feature>
<sequence>MMGAISPGFATSDNLANIVSQSAVLLLLALGQMLVVVTRGFDISVGAVAVLSSIVIAQTAAQFGEVVRRSAGHPAGHGRRAGGGALQWLPDRVPPHGAHRRHAGRHADGTRGVDHCQRWRRRGAAAAGHDDPVAGLRRMARCAGDGVAGRAGGGAGLAAVHAPAVRPLVLHDRQPSRCGFAGRGARAHRWRAGLWTVRHAGRAGSGVPAGAQRCRGGGRRRRHGAAGHCRLRDRRRGAQRRQGRRVAGHGGHAVHPGLAQRAEPARHLALCLRDRTRCGHRIRGLARIPDAQGGIAPGLNSYLHRNDIEQELES</sequence>
<reference evidence="3 4" key="1">
    <citation type="journal article" date="2012" name="J. Bacteriol.">
        <title>De Novo Genome Project of Cupriavidus basilensis OR16.</title>
        <authorList>
            <person name="Cserhati M."/>
            <person name="Kriszt B."/>
            <person name="Szoboszlay S."/>
            <person name="Toth A."/>
            <person name="Szabo I."/>
            <person name="Tancsics A."/>
            <person name="Nagy I."/>
            <person name="Horvath B."/>
            <person name="Nagy I."/>
            <person name="Kukolya J."/>
        </authorList>
    </citation>
    <scope>NUCLEOTIDE SEQUENCE [LARGE SCALE GENOMIC DNA]</scope>
    <source>
        <strain evidence="3 4">OR16</strain>
    </source>
</reference>
<keyword evidence="2" id="KW-1133">Transmembrane helix</keyword>
<proteinExistence type="predicted"/>
<feature type="transmembrane region" description="Helical" evidence="2">
    <location>
        <begin position="15"/>
        <end position="36"/>
    </location>
</feature>
<comment type="caution">
    <text evidence="3">The sequence shown here is derived from an EMBL/GenBank/DDBJ whole genome shotgun (WGS) entry which is preliminary data.</text>
</comment>
<feature type="transmembrane region" description="Helical" evidence="2">
    <location>
        <begin position="43"/>
        <end position="61"/>
    </location>
</feature>
<protein>
    <submittedName>
        <fullName evidence="3">Methyl-galactoside transport system permease protein</fullName>
    </submittedName>
</protein>
<dbReference type="AlphaFoldDB" id="H1SH14"/>
<evidence type="ECO:0000313" key="3">
    <source>
        <dbReference type="EMBL" id="EHP38205.1"/>
    </source>
</evidence>
<keyword evidence="2" id="KW-0812">Transmembrane</keyword>
<evidence type="ECO:0000256" key="2">
    <source>
        <dbReference type="SAM" id="Phobius"/>
    </source>
</evidence>